<evidence type="ECO:0000313" key="2">
    <source>
        <dbReference type="Proteomes" id="UP000245206"/>
    </source>
</evidence>
<keyword evidence="2" id="KW-1185">Reference proteome</keyword>
<dbReference type="EMBL" id="BFAZ01000014">
    <property type="protein sequence ID" value="GBF44548.1"/>
    <property type="molecule type" value="Genomic_DNA"/>
</dbReference>
<dbReference type="RefSeq" id="WP_108961516.1">
    <property type="nucleotide sequence ID" value="NZ_BFAZ01000014.1"/>
</dbReference>
<organism evidence="1 2">
    <name type="scientific">Leptospira ellinghausenii</name>
    <dbReference type="NCBI Taxonomy" id="1917822"/>
    <lineage>
        <taxon>Bacteria</taxon>
        <taxon>Pseudomonadati</taxon>
        <taxon>Spirochaetota</taxon>
        <taxon>Spirochaetia</taxon>
        <taxon>Leptospirales</taxon>
        <taxon>Leptospiraceae</taxon>
        <taxon>Leptospira</taxon>
    </lineage>
</organism>
<reference evidence="2" key="1">
    <citation type="journal article" date="2019" name="Microbiol. Immunol.">
        <title>Molecular and phenotypic characterization of Leptospira johnsonii sp. nov., Leptospira ellinghausenii sp. nov. and Leptospira ryugenii sp. nov. isolated from soil and water in Japan.</title>
        <authorList>
            <person name="Masuzawa T."/>
            <person name="Saito M."/>
            <person name="Nakao R."/>
            <person name="Nikaido Y."/>
            <person name="Matsumoto M."/>
            <person name="Ogawa M."/>
            <person name="Yokoyama M."/>
            <person name="Hidaka Y."/>
            <person name="Tomita J."/>
            <person name="Sakakibara K."/>
            <person name="Suzuki K."/>
            <person name="Yasuda S."/>
            <person name="Sato H."/>
            <person name="Yamaguchi M."/>
            <person name="Yoshida S.I."/>
            <person name="Koizumi N."/>
            <person name="Kawamura Y."/>
        </authorList>
    </citation>
    <scope>NUCLEOTIDE SEQUENCE [LARGE SCALE GENOMIC DNA]</scope>
    <source>
        <strain evidence="2">E18</strain>
    </source>
</reference>
<dbReference type="Proteomes" id="UP000245206">
    <property type="component" value="Unassembled WGS sequence"/>
</dbReference>
<comment type="caution">
    <text evidence="1">The sequence shown here is derived from an EMBL/GenBank/DDBJ whole genome shotgun (WGS) entry which is preliminary data.</text>
</comment>
<accession>A0A2P2DIT9</accession>
<name>A0A2P2DIT9_9LEPT</name>
<proteinExistence type="predicted"/>
<sequence>MALNKFDYKGRNFIFDENLINGNYVAIAFENKKEILRGSISWEILADVNHPLVKSIYSATDLKEMLKTSIKNNIESLIDHDKI</sequence>
<protein>
    <submittedName>
        <fullName evidence="1">Uncharacterized protein</fullName>
    </submittedName>
</protein>
<dbReference type="AlphaFoldDB" id="A0A2P2DIT9"/>
<evidence type="ECO:0000313" key="1">
    <source>
        <dbReference type="EMBL" id="GBF44548.1"/>
    </source>
</evidence>
<gene>
    <name evidence="1" type="ORF">LPTSP2_38510</name>
</gene>